<dbReference type="Proteomes" id="UP000276991">
    <property type="component" value="Unassembled WGS sequence"/>
</dbReference>
<dbReference type="InterPro" id="IPR002937">
    <property type="entry name" value="Amino_oxidase"/>
</dbReference>
<dbReference type="GO" id="GO:0016491">
    <property type="term" value="F:oxidoreductase activity"/>
    <property type="evidence" value="ECO:0007669"/>
    <property type="project" value="InterPro"/>
</dbReference>
<evidence type="ECO:0000313" key="3">
    <source>
        <dbReference type="Proteomes" id="UP000276991"/>
    </source>
</evidence>
<dbReference type="AlphaFoldDB" id="A0A498S850"/>
<dbReference type="Pfam" id="PF01593">
    <property type="entry name" value="Amino_oxidase"/>
    <property type="match status" value="1"/>
</dbReference>
<accession>A0A498S850</accession>
<protein>
    <recommendedName>
        <fullName evidence="1">Amine oxidase domain-containing protein</fullName>
    </recommendedName>
</protein>
<sequence length="429" mass="49245">MCSLKIDKGFRLVIIGAGPTAIGVLHRIYSLITEGTISEEDIQITVLEKEDEVGGLARSVTDEKGFTWDLGVHVFGVSKYQEFEEVIDSAVNKWNKVRRSVKADLAHLFKSDSPCSNYVPYPVQHSIPYFPPTIRQKCINELKNLQGLSINCSNFAEYSANIFGNTLLDIFIRPYNRKLEEMNAFWAWNRVPTIDLSSIELHCGRSRQELEDDFKSSMTCFRYPKDYKGVGKIWKRIARRYPESIFHFQERVRRIDIEAKKVITEDLNCETHSYDYNAILSTLPIPELSKISAAISDVNLKYSKVVLVGLGLKHPQCEWTQLLTWAYFPLPDTIFYRCTFLSNFNDNLTPDCNQFWSVLCEIGLEADANFVEEEVIIKVIEGLKLKGIIADNNEIVDKWLCILPYGYPIPTVDRDKELRRCHETLQASA</sequence>
<dbReference type="PANTHER" id="PTHR43734">
    <property type="entry name" value="PHYTOENE DESATURASE"/>
    <property type="match status" value="1"/>
</dbReference>
<evidence type="ECO:0000313" key="2">
    <source>
        <dbReference type="EMBL" id="VBB25965.1"/>
    </source>
</evidence>
<organism evidence="2 3">
    <name type="scientific">Acanthocheilonema viteae</name>
    <name type="common">Filarial nematode worm</name>
    <name type="synonym">Dipetalonema viteae</name>
    <dbReference type="NCBI Taxonomy" id="6277"/>
    <lineage>
        <taxon>Eukaryota</taxon>
        <taxon>Metazoa</taxon>
        <taxon>Ecdysozoa</taxon>
        <taxon>Nematoda</taxon>
        <taxon>Chromadorea</taxon>
        <taxon>Rhabditida</taxon>
        <taxon>Spirurina</taxon>
        <taxon>Spiruromorpha</taxon>
        <taxon>Filarioidea</taxon>
        <taxon>Onchocercidae</taxon>
        <taxon>Acanthocheilonema</taxon>
    </lineage>
</organism>
<evidence type="ECO:0000259" key="1">
    <source>
        <dbReference type="Pfam" id="PF01593"/>
    </source>
</evidence>
<gene>
    <name evidence="2" type="ORF">NAV_LOCUS795</name>
</gene>
<dbReference type="PANTHER" id="PTHR43734:SF4">
    <property type="entry name" value="AMINE OXIDASE DOMAIN-CONTAINING PROTEIN"/>
    <property type="match status" value="1"/>
</dbReference>
<keyword evidence="3" id="KW-1185">Reference proteome</keyword>
<dbReference type="EMBL" id="UPTC01000055">
    <property type="protein sequence ID" value="VBB25965.1"/>
    <property type="molecule type" value="Genomic_DNA"/>
</dbReference>
<name>A0A498S850_ACAVI</name>
<dbReference type="OrthoDB" id="38045at2759"/>
<dbReference type="SUPFAM" id="SSF51905">
    <property type="entry name" value="FAD/NAD(P)-binding domain"/>
    <property type="match status" value="1"/>
</dbReference>
<feature type="domain" description="Amine oxidase" evidence="1">
    <location>
        <begin position="42"/>
        <end position="313"/>
    </location>
</feature>
<dbReference type="Gene3D" id="3.50.50.60">
    <property type="entry name" value="FAD/NAD(P)-binding domain"/>
    <property type="match status" value="1"/>
</dbReference>
<dbReference type="InterPro" id="IPR036188">
    <property type="entry name" value="FAD/NAD-bd_sf"/>
</dbReference>
<dbReference type="STRING" id="6277.A0A498S850"/>
<proteinExistence type="predicted"/>
<reference evidence="2 3" key="1">
    <citation type="submission" date="2018-08" db="EMBL/GenBank/DDBJ databases">
        <authorList>
            <person name="Laetsch R D."/>
            <person name="Stevens L."/>
            <person name="Kumar S."/>
            <person name="Blaxter L. M."/>
        </authorList>
    </citation>
    <scope>NUCLEOTIDE SEQUENCE [LARGE SCALE GENOMIC DNA]</scope>
</reference>